<proteinExistence type="predicted"/>
<dbReference type="EMBL" id="VEVO01000012">
    <property type="protein sequence ID" value="KAF0033371.1"/>
    <property type="molecule type" value="Genomic_DNA"/>
</dbReference>
<organism evidence="1 2">
    <name type="scientific">Scophthalmus maximus</name>
    <name type="common">Turbot</name>
    <name type="synonym">Psetta maxima</name>
    <dbReference type="NCBI Taxonomy" id="52904"/>
    <lineage>
        <taxon>Eukaryota</taxon>
        <taxon>Metazoa</taxon>
        <taxon>Chordata</taxon>
        <taxon>Craniata</taxon>
        <taxon>Vertebrata</taxon>
        <taxon>Euteleostomi</taxon>
        <taxon>Actinopterygii</taxon>
        <taxon>Neopterygii</taxon>
        <taxon>Teleostei</taxon>
        <taxon>Neoteleostei</taxon>
        <taxon>Acanthomorphata</taxon>
        <taxon>Carangaria</taxon>
        <taxon>Pleuronectiformes</taxon>
        <taxon>Pleuronectoidei</taxon>
        <taxon>Scophthalmidae</taxon>
        <taxon>Scophthalmus</taxon>
    </lineage>
</organism>
<dbReference type="Proteomes" id="UP000438429">
    <property type="component" value="Unassembled WGS sequence"/>
</dbReference>
<evidence type="ECO:0000313" key="2">
    <source>
        <dbReference type="Proteomes" id="UP000438429"/>
    </source>
</evidence>
<protein>
    <submittedName>
        <fullName evidence="1">Uncharacterized protein</fullName>
    </submittedName>
</protein>
<comment type="caution">
    <text evidence="1">The sequence shown here is derived from an EMBL/GenBank/DDBJ whole genome shotgun (WGS) entry which is preliminary data.</text>
</comment>
<gene>
    <name evidence="1" type="ORF">F2P81_013437</name>
</gene>
<dbReference type="AlphaFoldDB" id="A0A6A4SQT3"/>
<sequence length="104" mass="11710">MHRFEQRRVGCGRWEMESLSTVSGSDCKLWEDEEDDEEEEEDACPPLPAVIRKRSSDRAGATFPVCQRSPSLSSPDSSGLFTFFTCFASPQLAPPASSRFLREF</sequence>
<evidence type="ECO:0000313" key="1">
    <source>
        <dbReference type="EMBL" id="KAF0033371.1"/>
    </source>
</evidence>
<reference evidence="1 2" key="1">
    <citation type="submission" date="2019-06" db="EMBL/GenBank/DDBJ databases">
        <title>Draft genomes of female and male turbot (Scophthalmus maximus).</title>
        <authorList>
            <person name="Xu H."/>
            <person name="Xu X.-W."/>
            <person name="Shao C."/>
            <person name="Chen S."/>
        </authorList>
    </citation>
    <scope>NUCLEOTIDE SEQUENCE [LARGE SCALE GENOMIC DNA]</scope>
    <source>
        <strain evidence="1">Ysfricsl-2016a</strain>
        <tissue evidence="1">Blood</tissue>
    </source>
</reference>
<name>A0A6A4SQT3_SCOMX</name>
<accession>A0A6A4SQT3</accession>